<sequence>MVNTILKEADLFCPNSVRINFTIYHNQADSLYDRPFLVWRYGPVEKDIYETYRVYGSDPIVEKHSQNPELKALNPFIENELKKDPFTLVNESHQEKYWQDNMKKIVGWRSDVPYSLENIERGK</sequence>
<protein>
    <submittedName>
        <fullName evidence="1">Uncharacterized protein</fullName>
    </submittedName>
</protein>
<comment type="caution">
    <text evidence="1">The sequence shown here is derived from an EMBL/GenBank/DDBJ whole genome shotgun (WGS) entry which is preliminary data.</text>
</comment>
<dbReference type="AlphaFoldDB" id="A0A2P4R8C6"/>
<proteinExistence type="predicted"/>
<accession>A0A2P4R8C6</accession>
<dbReference type="EMBL" id="PPWZ01000015">
    <property type="protein sequence ID" value="POH37493.1"/>
    <property type="molecule type" value="Genomic_DNA"/>
</dbReference>
<name>A0A2P4R8C6_9LACO</name>
<evidence type="ECO:0000313" key="1">
    <source>
        <dbReference type="EMBL" id="POH37493.1"/>
    </source>
</evidence>
<reference evidence="1" key="1">
    <citation type="submission" date="2018-01" db="EMBL/GenBank/DDBJ databases">
        <title>Genome sequnecing of Lactobacillus formosensis KACC 18721.</title>
        <authorList>
            <person name="Kim S.-J."/>
            <person name="Heo J."/>
        </authorList>
    </citation>
    <scope>NUCLEOTIDE SEQUENCE</scope>
    <source>
        <strain evidence="1">KACC 18721</strain>
    </source>
</reference>
<organism evidence="1">
    <name type="scientific">Companilactobacillus formosensis</name>
    <dbReference type="NCBI Taxonomy" id="1617889"/>
    <lineage>
        <taxon>Bacteria</taxon>
        <taxon>Bacillati</taxon>
        <taxon>Bacillota</taxon>
        <taxon>Bacilli</taxon>
        <taxon>Lactobacillales</taxon>
        <taxon>Lactobacillaceae</taxon>
        <taxon>Companilactobacillus</taxon>
    </lineage>
</organism>
<gene>
    <name evidence="1" type="ORF">C2R26_02890</name>
</gene>